<proteinExistence type="predicted"/>
<keyword evidence="2" id="KW-0812">Transmembrane</keyword>
<dbReference type="Proteomes" id="UP000678393">
    <property type="component" value="Unassembled WGS sequence"/>
</dbReference>
<feature type="transmembrane region" description="Helical" evidence="2">
    <location>
        <begin position="43"/>
        <end position="68"/>
    </location>
</feature>
<reference evidence="3" key="1">
    <citation type="submission" date="2021-04" db="EMBL/GenBank/DDBJ databases">
        <authorList>
            <consortium name="Molecular Ecology Group"/>
        </authorList>
    </citation>
    <scope>NUCLEOTIDE SEQUENCE</scope>
</reference>
<organism evidence="3 4">
    <name type="scientific">Candidula unifasciata</name>
    <dbReference type="NCBI Taxonomy" id="100452"/>
    <lineage>
        <taxon>Eukaryota</taxon>
        <taxon>Metazoa</taxon>
        <taxon>Spiralia</taxon>
        <taxon>Lophotrochozoa</taxon>
        <taxon>Mollusca</taxon>
        <taxon>Gastropoda</taxon>
        <taxon>Heterobranchia</taxon>
        <taxon>Euthyneura</taxon>
        <taxon>Panpulmonata</taxon>
        <taxon>Eupulmonata</taxon>
        <taxon>Stylommatophora</taxon>
        <taxon>Helicina</taxon>
        <taxon>Helicoidea</taxon>
        <taxon>Geomitridae</taxon>
        <taxon>Candidula</taxon>
    </lineage>
</organism>
<feature type="compositionally biased region" description="Low complexity" evidence="1">
    <location>
        <begin position="341"/>
        <end position="359"/>
    </location>
</feature>
<evidence type="ECO:0000313" key="3">
    <source>
        <dbReference type="EMBL" id="CAG5134511.1"/>
    </source>
</evidence>
<feature type="compositionally biased region" description="Basic and acidic residues" evidence="1">
    <location>
        <begin position="331"/>
        <end position="340"/>
    </location>
</feature>
<accession>A0A8S4A8A7</accession>
<evidence type="ECO:0000313" key="4">
    <source>
        <dbReference type="Proteomes" id="UP000678393"/>
    </source>
</evidence>
<keyword evidence="4" id="KW-1185">Reference proteome</keyword>
<name>A0A8S4A8A7_9EUPU</name>
<protein>
    <submittedName>
        <fullName evidence="3">Uncharacterized protein</fullName>
    </submittedName>
</protein>
<keyword evidence="2" id="KW-1133">Transmembrane helix</keyword>
<evidence type="ECO:0000256" key="2">
    <source>
        <dbReference type="SAM" id="Phobius"/>
    </source>
</evidence>
<sequence>MSRSASMYNSPYTYKPPPPRIDYPSFCYGCRDITCRYVLDSKLLALSVLLLLGAIIVVVISNILPFWFTLAFNGIDGTFGTNPLQEHFSIESGLFFLKASEFDNLLFTDTFTGRDAVPKLLQAAQFFAVFGSCILVPCFPAGLILMFRQLSSPTALIILAGAVSLSAASEILVVVLSGCVFGASSCDPYAGDGCNYRDNLAWRMLPIYSQMYRVEPHTTPYVTPSWGWYIAIIGAALTLVAAVFFWIETFKTVNTLGTIRYQQLRQARDPFENDIDPYVGKKFTYQAPLRQGPNTYGMQPVVSGAPYGGVVLSSDSRGGYVPPVSFSSYEEPPRYNEKHGPPSTVSGSSGPIVSREIDL</sequence>
<feature type="transmembrane region" description="Helical" evidence="2">
    <location>
        <begin position="154"/>
        <end position="183"/>
    </location>
</feature>
<gene>
    <name evidence="3" type="ORF">CUNI_LOCUS20069</name>
</gene>
<comment type="caution">
    <text evidence="3">The sequence shown here is derived from an EMBL/GenBank/DDBJ whole genome shotgun (WGS) entry which is preliminary data.</text>
</comment>
<evidence type="ECO:0000256" key="1">
    <source>
        <dbReference type="SAM" id="MobiDB-lite"/>
    </source>
</evidence>
<dbReference type="AlphaFoldDB" id="A0A8S4A8A7"/>
<feature type="transmembrane region" description="Helical" evidence="2">
    <location>
        <begin position="226"/>
        <end position="247"/>
    </location>
</feature>
<feature type="transmembrane region" description="Helical" evidence="2">
    <location>
        <begin position="126"/>
        <end position="147"/>
    </location>
</feature>
<dbReference type="OrthoDB" id="6123423at2759"/>
<feature type="region of interest" description="Disordered" evidence="1">
    <location>
        <begin position="323"/>
        <end position="359"/>
    </location>
</feature>
<keyword evidence="2" id="KW-0472">Membrane</keyword>
<dbReference type="EMBL" id="CAJHNH020007268">
    <property type="protein sequence ID" value="CAG5134511.1"/>
    <property type="molecule type" value="Genomic_DNA"/>
</dbReference>